<accession>F8PTS3</accession>
<dbReference type="EMBL" id="GL945478">
    <property type="protein sequence ID" value="EGO01068.1"/>
    <property type="molecule type" value="Genomic_DNA"/>
</dbReference>
<organism evidence="2">
    <name type="scientific">Serpula lacrymans var. lacrymans (strain S7.3)</name>
    <name type="common">Dry rot fungus</name>
    <dbReference type="NCBI Taxonomy" id="936435"/>
    <lineage>
        <taxon>Eukaryota</taxon>
        <taxon>Fungi</taxon>
        <taxon>Dikarya</taxon>
        <taxon>Basidiomycota</taxon>
        <taxon>Agaricomycotina</taxon>
        <taxon>Agaricomycetes</taxon>
        <taxon>Agaricomycetidae</taxon>
        <taxon>Boletales</taxon>
        <taxon>Coniophorineae</taxon>
        <taxon>Serpulaceae</taxon>
        <taxon>Serpula</taxon>
    </lineage>
</organism>
<protein>
    <submittedName>
        <fullName evidence="1">Uncharacterized protein</fullName>
    </submittedName>
</protein>
<dbReference type="Proteomes" id="UP000008063">
    <property type="component" value="Unassembled WGS sequence"/>
</dbReference>
<feature type="non-terminal residue" evidence="1">
    <location>
        <position position="52"/>
    </location>
</feature>
<gene>
    <name evidence="1" type="ORF">SERLA73DRAFT_134277</name>
</gene>
<evidence type="ECO:0000313" key="1">
    <source>
        <dbReference type="EMBL" id="EGO01068.1"/>
    </source>
</evidence>
<dbReference type="HOGENOM" id="CLU_3093215_0_0_1"/>
<evidence type="ECO:0000313" key="2">
    <source>
        <dbReference type="Proteomes" id="UP000008063"/>
    </source>
</evidence>
<name>F8PTS3_SERL3</name>
<dbReference type="InParanoid" id="F8PTS3"/>
<reference evidence="2" key="1">
    <citation type="journal article" date="2011" name="Science">
        <title>The plant cell wall-decomposing machinery underlies the functional diversity of forest fungi.</title>
        <authorList>
            <person name="Eastwood D.C."/>
            <person name="Floudas D."/>
            <person name="Binder M."/>
            <person name="Majcherczyk A."/>
            <person name="Schneider P."/>
            <person name="Aerts A."/>
            <person name="Asiegbu F.O."/>
            <person name="Baker S.E."/>
            <person name="Barry K."/>
            <person name="Bendiksby M."/>
            <person name="Blumentritt M."/>
            <person name="Coutinho P.M."/>
            <person name="Cullen D."/>
            <person name="de Vries R.P."/>
            <person name="Gathman A."/>
            <person name="Goodell B."/>
            <person name="Henrissat B."/>
            <person name="Ihrmark K."/>
            <person name="Kauserud H."/>
            <person name="Kohler A."/>
            <person name="LaButti K."/>
            <person name="Lapidus A."/>
            <person name="Lavin J.L."/>
            <person name="Lee Y.-H."/>
            <person name="Lindquist E."/>
            <person name="Lilly W."/>
            <person name="Lucas S."/>
            <person name="Morin E."/>
            <person name="Murat C."/>
            <person name="Oguiza J.A."/>
            <person name="Park J."/>
            <person name="Pisabarro A.G."/>
            <person name="Riley R."/>
            <person name="Rosling A."/>
            <person name="Salamov A."/>
            <person name="Schmidt O."/>
            <person name="Schmutz J."/>
            <person name="Skrede I."/>
            <person name="Stenlid J."/>
            <person name="Wiebenga A."/>
            <person name="Xie X."/>
            <person name="Kuees U."/>
            <person name="Hibbett D.S."/>
            <person name="Hoffmeister D."/>
            <person name="Hoegberg N."/>
            <person name="Martin F."/>
            <person name="Grigoriev I.V."/>
            <person name="Watkinson S.C."/>
        </authorList>
    </citation>
    <scope>NUCLEOTIDE SEQUENCE [LARGE SCALE GENOMIC DNA]</scope>
    <source>
        <strain evidence="2">strain S7.3</strain>
    </source>
</reference>
<keyword evidence="2" id="KW-1185">Reference proteome</keyword>
<sequence>MCGRLEVWCRSIGAVNRSTMWEWSVELCLLADHEESNPEHTNGLRVLGPGNV</sequence>
<dbReference type="AlphaFoldDB" id="F8PTS3"/>
<proteinExistence type="predicted"/>